<keyword evidence="4" id="KW-0812">Transmembrane</keyword>
<proteinExistence type="predicted"/>
<dbReference type="InterPro" id="IPR011712">
    <property type="entry name" value="Sig_transdc_His_kin_sub3_dim/P"/>
</dbReference>
<dbReference type="AlphaFoldDB" id="A0A940M8Z8"/>
<evidence type="ECO:0000259" key="5">
    <source>
        <dbReference type="PROSITE" id="PS50109"/>
    </source>
</evidence>
<dbReference type="Pfam" id="PF02518">
    <property type="entry name" value="HATPase_c"/>
    <property type="match status" value="1"/>
</dbReference>
<dbReference type="RefSeq" id="WP_209338757.1">
    <property type="nucleotide sequence ID" value="NZ_JAGIQL010000013.1"/>
</dbReference>
<dbReference type="Pfam" id="PF07730">
    <property type="entry name" value="HisKA_3"/>
    <property type="match status" value="1"/>
</dbReference>
<sequence>MRGHAALHEERWEQVFRWGPLTLFGVGTAVSAAVAPALMSRGDVYGAAGVAPVALAFELWWARPGRVAVSESAAEQAHYWIRTALAFALTWFNPLYAIYAYTGYLAVSRMLPRRMTRVGLFVNAVTIAGSQASGLPPRSTTVWILFGALIVLNSGMAAIFSALGEREVAKAKQRTDTIRQLETANTRLELAMQENAQLHAQLLVQAREAGVADERRRLAAEIHDTIAQGLAGIIAQLQAVSAASDEDVAHAHLSRAAALARHSLGEARRSVQNLSPLDLEDGALPEALKKTVDTWSDRTGVAARFTVTGTEEQLHDEVAATLLRVAQEALANADRHAAAERVGVTLSYMGDEVTLDVRDDGAGFDLLDVPERTGTGGFGLAGMRARVERIAGSLTVESEKGGGTAVSARVPLVHHG</sequence>
<name>A0A940M8Z8_9ACTN</name>
<accession>A0A940M8Z8</accession>
<dbReference type="Gene3D" id="3.30.565.10">
    <property type="entry name" value="Histidine kinase-like ATPase, C-terminal domain"/>
    <property type="match status" value="1"/>
</dbReference>
<evidence type="ECO:0000256" key="4">
    <source>
        <dbReference type="SAM" id="Phobius"/>
    </source>
</evidence>
<keyword evidence="1" id="KW-0808">Transferase</keyword>
<keyword evidence="3" id="KW-0902">Two-component regulatory system</keyword>
<evidence type="ECO:0000313" key="6">
    <source>
        <dbReference type="EMBL" id="MBP0456979.1"/>
    </source>
</evidence>
<keyword evidence="4" id="KW-0472">Membrane</keyword>
<dbReference type="InterPro" id="IPR050482">
    <property type="entry name" value="Sensor_HK_TwoCompSys"/>
</dbReference>
<feature type="domain" description="Histidine kinase" evidence="5">
    <location>
        <begin position="221"/>
        <end position="414"/>
    </location>
</feature>
<dbReference type="GO" id="GO:0016020">
    <property type="term" value="C:membrane"/>
    <property type="evidence" value="ECO:0007669"/>
    <property type="project" value="InterPro"/>
</dbReference>
<keyword evidence="2 6" id="KW-0418">Kinase</keyword>
<feature type="transmembrane region" description="Helical" evidence="4">
    <location>
        <begin position="142"/>
        <end position="164"/>
    </location>
</feature>
<dbReference type="EMBL" id="JAGIQL010000013">
    <property type="protein sequence ID" value="MBP0456979.1"/>
    <property type="molecule type" value="Genomic_DNA"/>
</dbReference>
<evidence type="ECO:0000256" key="2">
    <source>
        <dbReference type="ARBA" id="ARBA00022777"/>
    </source>
</evidence>
<feature type="transmembrane region" description="Helical" evidence="4">
    <location>
        <begin position="83"/>
        <end position="107"/>
    </location>
</feature>
<dbReference type="InterPro" id="IPR003594">
    <property type="entry name" value="HATPase_dom"/>
</dbReference>
<dbReference type="PROSITE" id="PS50109">
    <property type="entry name" value="HIS_KIN"/>
    <property type="match status" value="1"/>
</dbReference>
<dbReference type="SUPFAM" id="SSF55874">
    <property type="entry name" value="ATPase domain of HSP90 chaperone/DNA topoisomerase II/histidine kinase"/>
    <property type="match status" value="1"/>
</dbReference>
<keyword evidence="7" id="KW-1185">Reference proteome</keyword>
<evidence type="ECO:0000256" key="3">
    <source>
        <dbReference type="ARBA" id="ARBA00023012"/>
    </source>
</evidence>
<dbReference type="PANTHER" id="PTHR24421">
    <property type="entry name" value="NITRATE/NITRITE SENSOR PROTEIN NARX-RELATED"/>
    <property type="match status" value="1"/>
</dbReference>
<comment type="caution">
    <text evidence="6">The sequence shown here is derived from an EMBL/GenBank/DDBJ whole genome shotgun (WGS) entry which is preliminary data.</text>
</comment>
<protein>
    <submittedName>
        <fullName evidence="6">Sensor histidine kinase</fullName>
    </submittedName>
</protein>
<dbReference type="SMART" id="SM00387">
    <property type="entry name" value="HATPase_c"/>
    <property type="match status" value="1"/>
</dbReference>
<dbReference type="Gene3D" id="1.20.5.1930">
    <property type="match status" value="1"/>
</dbReference>
<gene>
    <name evidence="6" type="ORF">JFN87_05595</name>
</gene>
<evidence type="ECO:0000313" key="7">
    <source>
        <dbReference type="Proteomes" id="UP000670475"/>
    </source>
</evidence>
<evidence type="ECO:0000256" key="1">
    <source>
        <dbReference type="ARBA" id="ARBA00022679"/>
    </source>
</evidence>
<organism evidence="6 7">
    <name type="scientific">Streptomyces montanisoli</name>
    <dbReference type="NCBI Taxonomy" id="2798581"/>
    <lineage>
        <taxon>Bacteria</taxon>
        <taxon>Bacillati</taxon>
        <taxon>Actinomycetota</taxon>
        <taxon>Actinomycetes</taxon>
        <taxon>Kitasatosporales</taxon>
        <taxon>Streptomycetaceae</taxon>
        <taxon>Streptomyces</taxon>
    </lineage>
</organism>
<keyword evidence="4" id="KW-1133">Transmembrane helix</keyword>
<dbReference type="InterPro" id="IPR036890">
    <property type="entry name" value="HATPase_C_sf"/>
</dbReference>
<feature type="transmembrane region" description="Helical" evidence="4">
    <location>
        <begin position="44"/>
        <end position="62"/>
    </location>
</feature>
<dbReference type="PANTHER" id="PTHR24421:SF62">
    <property type="entry name" value="SENSORY TRANSDUCTION HISTIDINE KINASE"/>
    <property type="match status" value="1"/>
</dbReference>
<dbReference type="GO" id="GO:0046983">
    <property type="term" value="F:protein dimerization activity"/>
    <property type="evidence" value="ECO:0007669"/>
    <property type="project" value="InterPro"/>
</dbReference>
<dbReference type="GO" id="GO:0000155">
    <property type="term" value="F:phosphorelay sensor kinase activity"/>
    <property type="evidence" value="ECO:0007669"/>
    <property type="project" value="InterPro"/>
</dbReference>
<dbReference type="CDD" id="cd16917">
    <property type="entry name" value="HATPase_UhpB-NarQ-NarX-like"/>
    <property type="match status" value="1"/>
</dbReference>
<reference evidence="6" key="1">
    <citation type="submission" date="2021-03" db="EMBL/GenBank/DDBJ databases">
        <title>Whole genome sequence of Streptomyces bomunensis MMS17-BM035.</title>
        <authorList>
            <person name="Lee J.H."/>
        </authorList>
    </citation>
    <scope>NUCLEOTIDE SEQUENCE</scope>
    <source>
        <strain evidence="6">MMS17-BM035</strain>
    </source>
</reference>
<feature type="transmembrane region" description="Helical" evidence="4">
    <location>
        <begin position="21"/>
        <end position="38"/>
    </location>
</feature>
<dbReference type="InterPro" id="IPR005467">
    <property type="entry name" value="His_kinase_dom"/>
</dbReference>
<dbReference type="Proteomes" id="UP000670475">
    <property type="component" value="Unassembled WGS sequence"/>
</dbReference>